<evidence type="ECO:0000256" key="5">
    <source>
        <dbReference type="ARBA" id="ARBA00022840"/>
    </source>
</evidence>
<organism evidence="11 12">
    <name type="scientific">Acacia crassicarpa</name>
    <name type="common">northern wattle</name>
    <dbReference type="NCBI Taxonomy" id="499986"/>
    <lineage>
        <taxon>Eukaryota</taxon>
        <taxon>Viridiplantae</taxon>
        <taxon>Streptophyta</taxon>
        <taxon>Embryophyta</taxon>
        <taxon>Tracheophyta</taxon>
        <taxon>Spermatophyta</taxon>
        <taxon>Magnoliopsida</taxon>
        <taxon>eudicotyledons</taxon>
        <taxon>Gunneridae</taxon>
        <taxon>Pentapetalae</taxon>
        <taxon>rosids</taxon>
        <taxon>fabids</taxon>
        <taxon>Fabales</taxon>
        <taxon>Fabaceae</taxon>
        <taxon>Caesalpinioideae</taxon>
        <taxon>mimosoid clade</taxon>
        <taxon>Acacieae</taxon>
        <taxon>Acacia</taxon>
    </lineage>
</organism>
<protein>
    <recommendedName>
        <fullName evidence="10">Protein kinase domain-containing protein</fullName>
    </recommendedName>
</protein>
<dbReference type="InterPro" id="IPR017441">
    <property type="entry name" value="Protein_kinase_ATP_BS"/>
</dbReference>
<evidence type="ECO:0000256" key="8">
    <source>
        <dbReference type="SAM" id="MobiDB-lite"/>
    </source>
</evidence>
<evidence type="ECO:0000256" key="4">
    <source>
        <dbReference type="ARBA" id="ARBA00022777"/>
    </source>
</evidence>
<feature type="binding site" evidence="6">
    <location>
        <position position="115"/>
    </location>
    <ligand>
        <name>ATP</name>
        <dbReference type="ChEBI" id="CHEBI:30616"/>
    </ligand>
</feature>
<dbReference type="InterPro" id="IPR008271">
    <property type="entry name" value="Ser/Thr_kinase_AS"/>
</dbReference>
<feature type="transmembrane region" description="Helical" evidence="9">
    <location>
        <begin position="13"/>
        <end position="38"/>
    </location>
</feature>
<dbReference type="PANTHER" id="PTHR47989">
    <property type="entry name" value="OS01G0750732 PROTEIN"/>
    <property type="match status" value="1"/>
</dbReference>
<comment type="similarity">
    <text evidence="7">Belongs to the protein kinase superfamily.</text>
</comment>
<dbReference type="GO" id="GO:0005524">
    <property type="term" value="F:ATP binding"/>
    <property type="evidence" value="ECO:0007669"/>
    <property type="project" value="UniProtKB-UniRule"/>
</dbReference>
<dbReference type="CDD" id="cd14066">
    <property type="entry name" value="STKc_IRAK"/>
    <property type="match status" value="1"/>
</dbReference>
<feature type="domain" description="Protein kinase" evidence="10">
    <location>
        <begin position="87"/>
        <end position="367"/>
    </location>
</feature>
<dbReference type="InterPro" id="IPR011009">
    <property type="entry name" value="Kinase-like_dom_sf"/>
</dbReference>
<evidence type="ECO:0000256" key="7">
    <source>
        <dbReference type="RuleBase" id="RU000304"/>
    </source>
</evidence>
<comment type="caution">
    <text evidence="11">The sequence shown here is derived from an EMBL/GenBank/DDBJ whole genome shotgun (WGS) entry which is preliminary data.</text>
</comment>
<keyword evidence="9" id="KW-0812">Transmembrane</keyword>
<keyword evidence="2" id="KW-0808">Transferase</keyword>
<sequence length="398" mass="43734">METDDGYKRKAEIALLVIVVLASLAVVALLVALSYYCYIRNKVAHRRKNQKSVDHNEKSEFANLQIVAEKGLQVFTFKQLHSATGGFSKSNVIGHGGFGYVYRGVINDGRKVAIKFMDQAGKQGEEEFKVEVELLSQLRSPYLLALLGYCSDSNHKLLVYDFMANGGLQEHLYPVSNSNVMPMKLDWETRLRIALEAAKGLEYLHEDVSPPVIHRDFKSSNILLDKKFHAKVSDFGLAKIGSDKAGGHVSTRVLGTQGYVAPEYALTGHLTTKSDVYSYGVVLLELLTGRVPVDMKRPPGEGVLVSWALPLLTDREKVVTIMDPALEGQYSMKEVVQVAAIAAMCVQPEADYRPLMADVVQSLVPLVKTHRSTSKVGSCSSQHANRLSPAQDSVGPSV</sequence>
<evidence type="ECO:0000256" key="6">
    <source>
        <dbReference type="PROSITE-ProRule" id="PRU10141"/>
    </source>
</evidence>
<proteinExistence type="inferred from homology"/>
<keyword evidence="1 7" id="KW-0723">Serine/threonine-protein kinase</keyword>
<evidence type="ECO:0000256" key="2">
    <source>
        <dbReference type="ARBA" id="ARBA00022679"/>
    </source>
</evidence>
<evidence type="ECO:0000259" key="10">
    <source>
        <dbReference type="PROSITE" id="PS50011"/>
    </source>
</evidence>
<accession>A0AAE1MD84</accession>
<dbReference type="PROSITE" id="PS50011">
    <property type="entry name" value="PROTEIN_KINASE_DOM"/>
    <property type="match status" value="1"/>
</dbReference>
<feature type="region of interest" description="Disordered" evidence="8">
    <location>
        <begin position="374"/>
        <end position="398"/>
    </location>
</feature>
<keyword evidence="9" id="KW-1133">Transmembrane helix</keyword>
<evidence type="ECO:0000256" key="9">
    <source>
        <dbReference type="SAM" id="Phobius"/>
    </source>
</evidence>
<keyword evidence="4" id="KW-0418">Kinase</keyword>
<dbReference type="Proteomes" id="UP001293593">
    <property type="component" value="Unassembled WGS sequence"/>
</dbReference>
<dbReference type="AlphaFoldDB" id="A0AAE1MD84"/>
<dbReference type="SUPFAM" id="SSF56112">
    <property type="entry name" value="Protein kinase-like (PK-like)"/>
    <property type="match status" value="1"/>
</dbReference>
<dbReference type="PROSITE" id="PS00107">
    <property type="entry name" value="PROTEIN_KINASE_ATP"/>
    <property type="match status" value="1"/>
</dbReference>
<evidence type="ECO:0000256" key="3">
    <source>
        <dbReference type="ARBA" id="ARBA00022741"/>
    </source>
</evidence>
<keyword evidence="5 6" id="KW-0067">ATP-binding</keyword>
<dbReference type="InterPro" id="IPR000719">
    <property type="entry name" value="Prot_kinase_dom"/>
</dbReference>
<keyword evidence="12" id="KW-1185">Reference proteome</keyword>
<dbReference type="FunFam" id="1.10.510.10:FF:000051">
    <property type="entry name" value="Receptor-like serine/threonine-protein kinase ALE2"/>
    <property type="match status" value="1"/>
</dbReference>
<evidence type="ECO:0000313" key="12">
    <source>
        <dbReference type="Proteomes" id="UP001293593"/>
    </source>
</evidence>
<dbReference type="EMBL" id="JAWXYG010000013">
    <property type="protein sequence ID" value="KAK4255611.1"/>
    <property type="molecule type" value="Genomic_DNA"/>
</dbReference>
<name>A0AAE1MD84_9FABA</name>
<keyword evidence="9" id="KW-0472">Membrane</keyword>
<dbReference type="InterPro" id="IPR001245">
    <property type="entry name" value="Ser-Thr/Tyr_kinase_cat_dom"/>
</dbReference>
<dbReference type="Gene3D" id="3.30.200.20">
    <property type="entry name" value="Phosphorylase Kinase, domain 1"/>
    <property type="match status" value="1"/>
</dbReference>
<keyword evidence="3 6" id="KW-0547">Nucleotide-binding</keyword>
<dbReference type="Pfam" id="PF07714">
    <property type="entry name" value="PK_Tyr_Ser-Thr"/>
    <property type="match status" value="1"/>
</dbReference>
<dbReference type="Gene3D" id="1.10.510.10">
    <property type="entry name" value="Transferase(Phosphotransferase) domain 1"/>
    <property type="match status" value="1"/>
</dbReference>
<evidence type="ECO:0000313" key="11">
    <source>
        <dbReference type="EMBL" id="KAK4255611.1"/>
    </source>
</evidence>
<dbReference type="PROSITE" id="PS00108">
    <property type="entry name" value="PROTEIN_KINASE_ST"/>
    <property type="match status" value="1"/>
</dbReference>
<reference evidence="11" key="1">
    <citation type="submission" date="2023-10" db="EMBL/GenBank/DDBJ databases">
        <title>Chromosome-level genome of the transformable northern wattle, Acacia crassicarpa.</title>
        <authorList>
            <person name="Massaro I."/>
            <person name="Sinha N.R."/>
            <person name="Poethig S."/>
            <person name="Leichty A.R."/>
        </authorList>
    </citation>
    <scope>NUCLEOTIDE SEQUENCE</scope>
    <source>
        <strain evidence="11">Acra3RX</strain>
        <tissue evidence="11">Leaf</tissue>
    </source>
</reference>
<dbReference type="FunFam" id="3.30.200.20:FF:000376">
    <property type="entry name" value="Serine/threonine-protein kinase PBS1"/>
    <property type="match status" value="1"/>
</dbReference>
<dbReference type="GO" id="GO:0004674">
    <property type="term" value="F:protein serine/threonine kinase activity"/>
    <property type="evidence" value="ECO:0007669"/>
    <property type="project" value="UniProtKB-KW"/>
</dbReference>
<gene>
    <name evidence="11" type="ORF">QN277_008590</name>
</gene>
<dbReference type="PANTHER" id="PTHR47989:SF15">
    <property type="entry name" value="SERINE_THREONINE-PROTEIN KINASE PBL7 ISOFORM X1-RELATED"/>
    <property type="match status" value="1"/>
</dbReference>
<evidence type="ECO:0000256" key="1">
    <source>
        <dbReference type="ARBA" id="ARBA00022527"/>
    </source>
</evidence>